<dbReference type="GO" id="GO:0005198">
    <property type="term" value="F:structural molecule activity"/>
    <property type="evidence" value="ECO:0007669"/>
    <property type="project" value="InterPro"/>
</dbReference>
<dbReference type="EMBL" id="VYZW01000179">
    <property type="protein sequence ID" value="NXS38973.1"/>
    <property type="molecule type" value="Genomic_DNA"/>
</dbReference>
<evidence type="ECO:0000256" key="9">
    <source>
        <dbReference type="ARBA" id="ARBA00022949"/>
    </source>
</evidence>
<dbReference type="InterPro" id="IPR036723">
    <property type="entry name" value="Alpha-catenin/vinculin-like_sf"/>
</dbReference>
<evidence type="ECO:0000256" key="1">
    <source>
        <dbReference type="ARBA" id="ARBA00004123"/>
    </source>
</evidence>
<keyword evidence="7" id="KW-0963">Cytoplasm</keyword>
<dbReference type="InterPro" id="IPR006077">
    <property type="entry name" value="Vinculin/catenin"/>
</dbReference>
<keyword evidence="11" id="KW-0206">Cytoskeleton</keyword>
<keyword evidence="8" id="KW-0130">Cell adhesion</keyword>
<keyword evidence="16" id="KW-1185">Reference proteome</keyword>
<evidence type="ECO:0000256" key="4">
    <source>
        <dbReference type="ARBA" id="ARBA00004536"/>
    </source>
</evidence>
<feature type="compositionally biased region" description="Basic residues" evidence="14">
    <location>
        <begin position="866"/>
        <end position="876"/>
    </location>
</feature>
<organism evidence="15 16">
    <name type="scientific">Balaeniceps rex</name>
    <name type="common">Shoebill</name>
    <dbReference type="NCBI Taxonomy" id="33584"/>
    <lineage>
        <taxon>Eukaryota</taxon>
        <taxon>Metazoa</taxon>
        <taxon>Chordata</taxon>
        <taxon>Craniata</taxon>
        <taxon>Vertebrata</taxon>
        <taxon>Euteleostomi</taxon>
        <taxon>Archelosauria</taxon>
        <taxon>Archosauria</taxon>
        <taxon>Dinosauria</taxon>
        <taxon>Saurischia</taxon>
        <taxon>Theropoda</taxon>
        <taxon>Coelurosauria</taxon>
        <taxon>Aves</taxon>
        <taxon>Neognathae</taxon>
        <taxon>Neoaves</taxon>
        <taxon>Aequornithes</taxon>
        <taxon>Pelecaniformes</taxon>
        <taxon>Balaenicipitidae</taxon>
        <taxon>Balaeniceps</taxon>
    </lineage>
</organism>
<keyword evidence="10" id="KW-0472">Membrane</keyword>
<dbReference type="GO" id="GO:0015629">
    <property type="term" value="C:actin cytoskeleton"/>
    <property type="evidence" value="ECO:0007669"/>
    <property type="project" value="InterPro"/>
</dbReference>
<evidence type="ECO:0000256" key="10">
    <source>
        <dbReference type="ARBA" id="ARBA00023136"/>
    </source>
</evidence>
<dbReference type="GO" id="GO:0051015">
    <property type="term" value="F:actin filament binding"/>
    <property type="evidence" value="ECO:0007669"/>
    <property type="project" value="InterPro"/>
</dbReference>
<dbReference type="GO" id="GO:0005634">
    <property type="term" value="C:nucleus"/>
    <property type="evidence" value="ECO:0007669"/>
    <property type="project" value="UniProtKB-SubCell"/>
</dbReference>
<evidence type="ECO:0000256" key="3">
    <source>
        <dbReference type="ARBA" id="ARBA00004413"/>
    </source>
</evidence>
<keyword evidence="12" id="KW-0539">Nucleus</keyword>
<evidence type="ECO:0000256" key="5">
    <source>
        <dbReference type="ARBA" id="ARBA00008376"/>
    </source>
</evidence>
<dbReference type="Gene3D" id="1.20.120.230">
    <property type="entry name" value="Alpha-catenin/vinculin-like"/>
    <property type="match status" value="5"/>
</dbReference>
<dbReference type="FunFam" id="1.20.120.230:FF:000012">
    <property type="entry name" value="Catenin alpha-2 isoform 1"/>
    <property type="match status" value="1"/>
</dbReference>
<comment type="similarity">
    <text evidence="5">Belongs to the vinculin/alpha-catenin family.</text>
</comment>
<protein>
    <recommendedName>
        <fullName evidence="13">Catenin alpha-1</fullName>
    </recommendedName>
</protein>
<feature type="non-terminal residue" evidence="15">
    <location>
        <position position="891"/>
    </location>
</feature>
<evidence type="ECO:0000256" key="2">
    <source>
        <dbReference type="ARBA" id="ARBA00004245"/>
    </source>
</evidence>
<feature type="non-terminal residue" evidence="15">
    <location>
        <position position="1"/>
    </location>
</feature>
<evidence type="ECO:0000256" key="8">
    <source>
        <dbReference type="ARBA" id="ARBA00022889"/>
    </source>
</evidence>
<evidence type="ECO:0000256" key="6">
    <source>
        <dbReference type="ARBA" id="ARBA00022475"/>
    </source>
</evidence>
<dbReference type="PANTHER" id="PTHR18914:SF24">
    <property type="entry name" value="CATENIN ALPHA-1"/>
    <property type="match status" value="1"/>
</dbReference>
<dbReference type="SUPFAM" id="SSF47220">
    <property type="entry name" value="alpha-catenin/vinculin-like"/>
    <property type="match status" value="4"/>
</dbReference>
<dbReference type="GO" id="GO:0045296">
    <property type="term" value="F:cadherin binding"/>
    <property type="evidence" value="ECO:0007669"/>
    <property type="project" value="InterPro"/>
</dbReference>
<comment type="subcellular location">
    <subcellularLocation>
        <location evidence="4">Cell junction</location>
        <location evidence="4">Adherens junction</location>
    </subcellularLocation>
    <subcellularLocation>
        <location evidence="3">Cell membrane</location>
        <topology evidence="3">Peripheral membrane protein</topology>
        <orientation evidence="3">Cytoplasmic side</orientation>
    </subcellularLocation>
    <subcellularLocation>
        <location evidence="2">Cytoplasm</location>
        <location evidence="2">Cytoskeleton</location>
    </subcellularLocation>
    <subcellularLocation>
        <location evidence="1">Nucleus</location>
    </subcellularLocation>
</comment>
<reference evidence="15 16" key="1">
    <citation type="submission" date="2019-09" db="EMBL/GenBank/DDBJ databases">
        <title>Bird 10,000 Genomes (B10K) Project - Family phase.</title>
        <authorList>
            <person name="Zhang G."/>
        </authorList>
    </citation>
    <scope>NUCLEOTIDE SEQUENCE [LARGE SCALE GENOMIC DNA]</scope>
    <source>
        <strain evidence="15">B10K-DU-012-56</strain>
    </source>
</reference>
<comment type="caution">
    <text evidence="15">The sequence shown here is derived from an EMBL/GenBank/DDBJ whole genome shotgun (WGS) entry which is preliminary data.</text>
</comment>
<sequence length="891" mass="98513">MTAVTAGNVNFKWDPKSLEIRTLAVERLLEPLVTQVTTLVNTSNKGPSNKKRGRSKKAHVLAASVEQATENFLEKGDKIAKESQFLKEELVAAVEDVRKQGDLMKSASGEFADDPCSSVKRGNMVRAARALLSAVTRLLILADMADVYKLLVQLKVVEEGILKLRNAGTEQDLGIQYKALKPEVDKLNIMAAKRQQELKDVGHRDQMAAARGILQKNVPILYTASQACLQHPDVAAYKANRDLIYKQLQQAVTGISNAAQATASDDAAQQQGGGGELAYALNNFDKQIIVDPSTFSEERFRPSLEERLESIISGAALMADSSCTRDDRRERIVAECNAVRQALQDLLSEYMGNAGRKERSDALNSAIDKMTKKTRDLRRQLRKAVMDHVSDSFLETNVPLLVLIEAAKNGNEKEVKEYAQVFREHANKLIEVANLACSISNNEEGVKLVRMSASQLEALCPQVINAALALAAKPQSKLAQENMDLFKEQWEKQVRVLTDAVDDITSIDDFLAVSENHILEDVNKCVIALQEKDVDGLDRTAGAIRGRAARVIHVVTSEMDNYEPGVYTEKVLEATKLLSNTGKSWLLPRCLNSYCLQAHRQPDTNSHEIYCLTELLFPQTPEELDDSDFETEDFDVRSRTSIQTEDDQLIAGQSARAIMAQLPQEQKAKIAEQVASFQEEKSKLDAEVSKWDDSGNDIIVLAKQMCMIMMEMTDFTGKGPLKNTSDVISAAKKIAEAGSRMDKLGRTIADHCPDSACKQDLLAYLQRIALYCHQLNICSKVKAEVQNLGGELVVSGVDSAMSLIQAAKNLMNAVVQTVKASYVASTKYQKSQGMASLNLPAVSWKMKAPEKKPLVKREKQDETQTKIKRASQKKHVNPVQALSEFKAMESI</sequence>
<feature type="compositionally biased region" description="Basic and acidic residues" evidence="14">
    <location>
        <begin position="850"/>
        <end position="865"/>
    </location>
</feature>
<keyword evidence="9" id="KW-0965">Cell junction</keyword>
<proteinExistence type="inferred from homology"/>
<dbReference type="GO" id="GO:0005912">
    <property type="term" value="C:adherens junction"/>
    <property type="evidence" value="ECO:0007669"/>
    <property type="project" value="UniProtKB-SubCell"/>
</dbReference>
<evidence type="ECO:0000256" key="11">
    <source>
        <dbReference type="ARBA" id="ARBA00023212"/>
    </source>
</evidence>
<evidence type="ECO:0000256" key="13">
    <source>
        <dbReference type="ARBA" id="ARBA00044775"/>
    </source>
</evidence>
<dbReference type="GO" id="GO:0016342">
    <property type="term" value="C:catenin complex"/>
    <property type="evidence" value="ECO:0007669"/>
    <property type="project" value="TreeGrafter"/>
</dbReference>
<accession>A0A7L2U0D8</accession>
<name>A0A7L2U0D8_BALRX</name>
<evidence type="ECO:0000256" key="14">
    <source>
        <dbReference type="SAM" id="MobiDB-lite"/>
    </source>
</evidence>
<dbReference type="GO" id="GO:0008013">
    <property type="term" value="F:beta-catenin binding"/>
    <property type="evidence" value="ECO:0007669"/>
    <property type="project" value="TreeGrafter"/>
</dbReference>
<evidence type="ECO:0000256" key="7">
    <source>
        <dbReference type="ARBA" id="ARBA00022490"/>
    </source>
</evidence>
<dbReference type="OrthoDB" id="6376697at2759"/>
<dbReference type="FunFam" id="1.20.120.230:FF:000007">
    <property type="entry name" value="Catenin alpha 1"/>
    <property type="match status" value="1"/>
</dbReference>
<dbReference type="PANTHER" id="PTHR18914">
    <property type="entry name" value="ALPHA CATENIN"/>
    <property type="match status" value="1"/>
</dbReference>
<dbReference type="FunFam" id="1.20.120.230:FF:000006">
    <property type="entry name" value="Catenin alpha 1"/>
    <property type="match status" value="1"/>
</dbReference>
<dbReference type="AlphaFoldDB" id="A0A7L2U0D8"/>
<dbReference type="GO" id="GO:0016477">
    <property type="term" value="P:cell migration"/>
    <property type="evidence" value="ECO:0007669"/>
    <property type="project" value="TreeGrafter"/>
</dbReference>
<gene>
    <name evidence="15" type="primary">Ctnna1_0</name>
    <name evidence="15" type="ORF">BALREX_R01521</name>
</gene>
<dbReference type="FunFam" id="1.20.120.230:FF:000008">
    <property type="entry name" value="Catenin alpha 1"/>
    <property type="match status" value="1"/>
</dbReference>
<dbReference type="PROSITE" id="PS00663">
    <property type="entry name" value="VINCULIN_1"/>
    <property type="match status" value="1"/>
</dbReference>
<dbReference type="Pfam" id="PF01044">
    <property type="entry name" value="Vinculin"/>
    <property type="match status" value="2"/>
</dbReference>
<evidence type="ECO:0000256" key="12">
    <source>
        <dbReference type="ARBA" id="ARBA00023242"/>
    </source>
</evidence>
<feature type="region of interest" description="Disordered" evidence="14">
    <location>
        <begin position="850"/>
        <end position="876"/>
    </location>
</feature>
<dbReference type="Gene3D" id="6.10.250.2510">
    <property type="match status" value="1"/>
</dbReference>
<dbReference type="InterPro" id="IPR001033">
    <property type="entry name" value="Alpha_catenin"/>
</dbReference>
<evidence type="ECO:0000313" key="15">
    <source>
        <dbReference type="EMBL" id="NXS38973.1"/>
    </source>
</evidence>
<keyword evidence="6" id="KW-1003">Cell membrane</keyword>
<dbReference type="Proteomes" id="UP000528411">
    <property type="component" value="Unassembled WGS sequence"/>
</dbReference>
<dbReference type="GO" id="GO:0098609">
    <property type="term" value="P:cell-cell adhesion"/>
    <property type="evidence" value="ECO:0007669"/>
    <property type="project" value="TreeGrafter"/>
</dbReference>
<dbReference type="PRINTS" id="PR00805">
    <property type="entry name" value="ALPHACATENIN"/>
</dbReference>
<evidence type="ECO:0000313" key="16">
    <source>
        <dbReference type="Proteomes" id="UP000528411"/>
    </source>
</evidence>
<dbReference type="InterPro" id="IPR000633">
    <property type="entry name" value="Vinculin_CS"/>
</dbReference>